<organism evidence="2 3">
    <name type="scientific">Halolamina salifodinae</name>
    <dbReference type="NCBI Taxonomy" id="1202767"/>
    <lineage>
        <taxon>Archaea</taxon>
        <taxon>Methanobacteriati</taxon>
        <taxon>Methanobacteriota</taxon>
        <taxon>Stenosarchaea group</taxon>
        <taxon>Halobacteria</taxon>
        <taxon>Halobacteriales</taxon>
        <taxon>Haloferacaceae</taxon>
    </lineage>
</organism>
<dbReference type="InterPro" id="IPR014710">
    <property type="entry name" value="RmlC-like_jellyroll"/>
</dbReference>
<dbReference type="OrthoDB" id="192542at2157"/>
<dbReference type="SUPFAM" id="SSF51182">
    <property type="entry name" value="RmlC-like cupins"/>
    <property type="match status" value="1"/>
</dbReference>
<dbReference type="Proteomes" id="UP000823736">
    <property type="component" value="Unassembled WGS sequence"/>
</dbReference>
<accession>A0A8T4GZ33</accession>
<evidence type="ECO:0000313" key="2">
    <source>
        <dbReference type="EMBL" id="MBP1987552.1"/>
    </source>
</evidence>
<dbReference type="EMBL" id="JAGGLC010000004">
    <property type="protein sequence ID" value="MBP1987552.1"/>
    <property type="molecule type" value="Genomic_DNA"/>
</dbReference>
<evidence type="ECO:0000259" key="1">
    <source>
        <dbReference type="Pfam" id="PF07883"/>
    </source>
</evidence>
<protein>
    <submittedName>
        <fullName evidence="2">Mannose-6-phosphate isomerase-like protein (Cupin superfamily)</fullName>
    </submittedName>
</protein>
<keyword evidence="2" id="KW-0413">Isomerase</keyword>
<gene>
    <name evidence="2" type="ORF">J2753_002053</name>
</gene>
<reference evidence="2" key="1">
    <citation type="submission" date="2021-03" db="EMBL/GenBank/DDBJ databases">
        <title>Genomic Encyclopedia of Type Strains, Phase IV (KMG-IV): sequencing the most valuable type-strain genomes for metagenomic binning, comparative biology and taxonomic classification.</title>
        <authorList>
            <person name="Goeker M."/>
        </authorList>
    </citation>
    <scope>NUCLEOTIDE SEQUENCE</scope>
    <source>
        <strain evidence="2">DSM 26232</strain>
    </source>
</reference>
<dbReference type="RefSeq" id="WP_209491873.1">
    <property type="nucleotide sequence ID" value="NZ_JAGGLC010000004.1"/>
</dbReference>
<feature type="domain" description="Cupin type-2" evidence="1">
    <location>
        <begin position="41"/>
        <end position="100"/>
    </location>
</feature>
<comment type="caution">
    <text evidence="2">The sequence shown here is derived from an EMBL/GenBank/DDBJ whole genome shotgun (WGS) entry which is preliminary data.</text>
</comment>
<name>A0A8T4GZ33_9EURY</name>
<dbReference type="Gene3D" id="2.60.120.10">
    <property type="entry name" value="Jelly Rolls"/>
    <property type="match status" value="1"/>
</dbReference>
<sequence>MGYRTVGTDEMEPAPDRPCELRRLTEAAGLEHVALNRYSADPGEELPLTYHYHEEQEEAFFVIAGEIEVETPERTFELGADELFAVDAESPHRAYCPEDADETAEVLALGAPPVDGDARAYDPEA</sequence>
<keyword evidence="3" id="KW-1185">Reference proteome</keyword>
<evidence type="ECO:0000313" key="3">
    <source>
        <dbReference type="Proteomes" id="UP000823736"/>
    </source>
</evidence>
<dbReference type="InterPro" id="IPR011051">
    <property type="entry name" value="RmlC_Cupin_sf"/>
</dbReference>
<dbReference type="Pfam" id="PF07883">
    <property type="entry name" value="Cupin_2"/>
    <property type="match status" value="1"/>
</dbReference>
<dbReference type="GO" id="GO:0016853">
    <property type="term" value="F:isomerase activity"/>
    <property type="evidence" value="ECO:0007669"/>
    <property type="project" value="UniProtKB-KW"/>
</dbReference>
<proteinExistence type="predicted"/>
<dbReference type="AlphaFoldDB" id="A0A8T4GZ33"/>
<dbReference type="InterPro" id="IPR013096">
    <property type="entry name" value="Cupin_2"/>
</dbReference>